<protein>
    <submittedName>
        <fullName evidence="2">Uncharacterized protein</fullName>
    </submittedName>
</protein>
<comment type="caution">
    <text evidence="2">The sequence shown here is derived from an EMBL/GenBank/DDBJ whole genome shotgun (WGS) entry which is preliminary data.</text>
</comment>
<keyword evidence="1" id="KW-1133">Transmembrane helix</keyword>
<dbReference type="EMBL" id="LFMW01000002">
    <property type="protein sequence ID" value="KMT57019.1"/>
    <property type="molecule type" value="Genomic_DNA"/>
</dbReference>
<accession>A0A0J8G855</accession>
<keyword evidence="1" id="KW-0812">Transmembrane</keyword>
<sequence length="66" mass="7730">MEWVQRTGLYLFFKLNNIKQYILKTRMMNGLIVPILRVGMPLVTLRVTLWAAERGNDKSIMFTIGE</sequence>
<keyword evidence="1" id="KW-0472">Membrane</keyword>
<dbReference type="STRING" id="1674920.ACR52_05415"/>
<dbReference type="PATRIC" id="fig|1674920.3.peg.1796"/>
<name>A0A0J8G855_9PSED</name>
<gene>
    <name evidence="2" type="ORF">ACR52_05415</name>
</gene>
<dbReference type="Proteomes" id="UP000037551">
    <property type="component" value="Unassembled WGS sequence"/>
</dbReference>
<keyword evidence="3" id="KW-1185">Reference proteome</keyword>
<organism evidence="2 3">
    <name type="scientific">Pseudomonas fildesensis</name>
    <dbReference type="NCBI Taxonomy" id="1674920"/>
    <lineage>
        <taxon>Bacteria</taxon>
        <taxon>Pseudomonadati</taxon>
        <taxon>Pseudomonadota</taxon>
        <taxon>Gammaproteobacteria</taxon>
        <taxon>Pseudomonadales</taxon>
        <taxon>Pseudomonadaceae</taxon>
        <taxon>Pseudomonas</taxon>
    </lineage>
</organism>
<feature type="transmembrane region" description="Helical" evidence="1">
    <location>
        <begin position="31"/>
        <end position="52"/>
    </location>
</feature>
<evidence type="ECO:0000256" key="1">
    <source>
        <dbReference type="SAM" id="Phobius"/>
    </source>
</evidence>
<proteinExistence type="predicted"/>
<evidence type="ECO:0000313" key="2">
    <source>
        <dbReference type="EMBL" id="KMT57019.1"/>
    </source>
</evidence>
<evidence type="ECO:0000313" key="3">
    <source>
        <dbReference type="Proteomes" id="UP000037551"/>
    </source>
</evidence>
<dbReference type="AlphaFoldDB" id="A0A0J8G855"/>
<reference evidence="2 3" key="1">
    <citation type="submission" date="2015-06" db="EMBL/GenBank/DDBJ databases">
        <title>Draft genome sequence of an Antarctic Pseudomonas sp. strain KG01 with full potential for biotechnological applications.</title>
        <authorList>
            <person name="Pavlov M.S."/>
            <person name="Lira F."/>
            <person name="Martinez J.L."/>
            <person name="Marshall S.H."/>
        </authorList>
    </citation>
    <scope>NUCLEOTIDE SEQUENCE [LARGE SCALE GENOMIC DNA]</scope>
    <source>
        <strain evidence="2 3">KG01</strain>
    </source>
</reference>